<dbReference type="InterPro" id="IPR032710">
    <property type="entry name" value="NTF2-like_dom_sf"/>
</dbReference>
<dbReference type="CDD" id="cd00531">
    <property type="entry name" value="NTF2_like"/>
    <property type="match status" value="1"/>
</dbReference>
<evidence type="ECO:0000259" key="1">
    <source>
        <dbReference type="Pfam" id="PF13577"/>
    </source>
</evidence>
<dbReference type="AlphaFoldDB" id="A0A1H7BFG7"/>
<accession>A0A1H7BFG7</accession>
<dbReference type="RefSeq" id="WP_090312960.1">
    <property type="nucleotide sequence ID" value="NZ_FNZE01000017.1"/>
</dbReference>
<dbReference type="STRING" id="915471.SAMN05216201_11725"/>
<dbReference type="Pfam" id="PF13577">
    <property type="entry name" value="SnoaL_4"/>
    <property type="match status" value="1"/>
</dbReference>
<name>A0A1H7BFG7_9PSED</name>
<dbReference type="Proteomes" id="UP000242930">
    <property type="component" value="Unassembled WGS sequence"/>
</dbReference>
<evidence type="ECO:0000313" key="2">
    <source>
        <dbReference type="EMBL" id="SEJ76433.1"/>
    </source>
</evidence>
<dbReference type="OrthoDB" id="7605094at2"/>
<gene>
    <name evidence="2" type="ORF">SAMN05216201_11725</name>
</gene>
<evidence type="ECO:0000313" key="3">
    <source>
        <dbReference type="Proteomes" id="UP000242930"/>
    </source>
</evidence>
<sequence length="177" mass="20013">MNAITEMTDLGLLEQVEAKQALQQLNAKFSRAMDRMDRCLMVSLWTDDGQIDWGVHKGSAKPFVIAATTADPSLERSFHSVSTEYFEVDGDTAIGEVSVIIVSIVLENGSKIDRLVGGRYLDRYRKEDGQWTIAQRTFVHDWNMNLPSSANLEEGMFAKFLKGRRDKQDPSYQLFGE</sequence>
<dbReference type="EMBL" id="FNZE01000017">
    <property type="protein sequence ID" value="SEJ76433.1"/>
    <property type="molecule type" value="Genomic_DNA"/>
</dbReference>
<organism evidence="2 3">
    <name type="scientific">Pseudomonas linyingensis</name>
    <dbReference type="NCBI Taxonomy" id="915471"/>
    <lineage>
        <taxon>Bacteria</taxon>
        <taxon>Pseudomonadati</taxon>
        <taxon>Pseudomonadota</taxon>
        <taxon>Gammaproteobacteria</taxon>
        <taxon>Pseudomonadales</taxon>
        <taxon>Pseudomonadaceae</taxon>
        <taxon>Pseudomonas</taxon>
    </lineage>
</organism>
<reference evidence="3" key="1">
    <citation type="submission" date="2016-10" db="EMBL/GenBank/DDBJ databases">
        <authorList>
            <person name="Varghese N."/>
            <person name="Submissions S."/>
        </authorList>
    </citation>
    <scope>NUCLEOTIDE SEQUENCE [LARGE SCALE GENOMIC DNA]</scope>
    <source>
        <strain evidence="3">LMG 25967</strain>
    </source>
</reference>
<dbReference type="Gene3D" id="3.10.450.50">
    <property type="match status" value="1"/>
</dbReference>
<dbReference type="InterPro" id="IPR037401">
    <property type="entry name" value="SnoaL-like"/>
</dbReference>
<keyword evidence="3" id="KW-1185">Reference proteome</keyword>
<dbReference type="SUPFAM" id="SSF54427">
    <property type="entry name" value="NTF2-like"/>
    <property type="match status" value="1"/>
</dbReference>
<protein>
    <submittedName>
        <fullName evidence="2">SnoaL-like domain-containing protein</fullName>
    </submittedName>
</protein>
<proteinExistence type="predicted"/>
<feature type="domain" description="SnoaL-like" evidence="1">
    <location>
        <begin position="15"/>
        <end position="137"/>
    </location>
</feature>